<feature type="compositionally biased region" description="Basic residues" evidence="4">
    <location>
        <begin position="691"/>
        <end position="715"/>
    </location>
</feature>
<dbReference type="EMBL" id="CAXKWB010017233">
    <property type="protein sequence ID" value="CAL4118348.1"/>
    <property type="molecule type" value="Genomic_DNA"/>
</dbReference>
<organism evidence="7 8">
    <name type="scientific">Meganyctiphanes norvegica</name>
    <name type="common">Northern krill</name>
    <name type="synonym">Thysanopoda norvegica</name>
    <dbReference type="NCBI Taxonomy" id="48144"/>
    <lineage>
        <taxon>Eukaryota</taxon>
        <taxon>Metazoa</taxon>
        <taxon>Ecdysozoa</taxon>
        <taxon>Arthropoda</taxon>
        <taxon>Crustacea</taxon>
        <taxon>Multicrustacea</taxon>
        <taxon>Malacostraca</taxon>
        <taxon>Eumalacostraca</taxon>
        <taxon>Eucarida</taxon>
        <taxon>Euphausiacea</taxon>
        <taxon>Euphausiidae</taxon>
        <taxon>Meganyctiphanes</taxon>
    </lineage>
</organism>
<dbReference type="Proteomes" id="UP001497623">
    <property type="component" value="Unassembled WGS sequence"/>
</dbReference>
<dbReference type="Gene3D" id="4.10.400.10">
    <property type="entry name" value="Low-density Lipoprotein Receptor"/>
    <property type="match status" value="1"/>
</dbReference>
<comment type="caution">
    <text evidence="7">The sequence shown here is derived from an EMBL/GenBank/DDBJ whole genome shotgun (WGS) entry which is preliminary data.</text>
</comment>
<evidence type="ECO:0000256" key="5">
    <source>
        <dbReference type="SAM" id="Phobius"/>
    </source>
</evidence>
<gene>
    <name evidence="7" type="ORF">MNOR_LOCUS21428</name>
</gene>
<protein>
    <recommendedName>
        <fullName evidence="6">CUB domain-containing protein</fullName>
    </recommendedName>
</protein>
<evidence type="ECO:0000313" key="8">
    <source>
        <dbReference type="Proteomes" id="UP001497623"/>
    </source>
</evidence>
<feature type="disulfide bond" evidence="3">
    <location>
        <begin position="322"/>
        <end position="340"/>
    </location>
</feature>
<dbReference type="PROSITE" id="PS01180">
    <property type="entry name" value="CUB"/>
    <property type="match status" value="2"/>
</dbReference>
<feature type="compositionally biased region" description="Polar residues" evidence="4">
    <location>
        <begin position="635"/>
        <end position="690"/>
    </location>
</feature>
<comment type="caution">
    <text evidence="3">Lacks conserved residue(s) required for the propagation of feature annotation.</text>
</comment>
<name>A0AAV2R8L8_MEGNR</name>
<accession>A0AAV2R8L8</accession>
<evidence type="ECO:0000256" key="2">
    <source>
        <dbReference type="ARBA" id="ARBA00023157"/>
    </source>
</evidence>
<feature type="transmembrane region" description="Helical" evidence="5">
    <location>
        <begin position="392"/>
        <end position="413"/>
    </location>
</feature>
<keyword evidence="5" id="KW-1133">Transmembrane helix</keyword>
<dbReference type="SUPFAM" id="SSF49854">
    <property type="entry name" value="Spermadhesin, CUB domain"/>
    <property type="match status" value="2"/>
</dbReference>
<dbReference type="CDD" id="cd00112">
    <property type="entry name" value="LDLa"/>
    <property type="match status" value="1"/>
</dbReference>
<dbReference type="InterPro" id="IPR036055">
    <property type="entry name" value="LDL_receptor-like_sf"/>
</dbReference>
<keyword evidence="5" id="KW-0812">Transmembrane</keyword>
<feature type="domain" description="CUB" evidence="6">
    <location>
        <begin position="68"/>
        <end position="177"/>
    </location>
</feature>
<feature type="compositionally biased region" description="Polar residues" evidence="4">
    <location>
        <begin position="740"/>
        <end position="752"/>
    </location>
</feature>
<dbReference type="PROSITE" id="PS01209">
    <property type="entry name" value="LDLRA_1"/>
    <property type="match status" value="1"/>
</dbReference>
<evidence type="ECO:0000256" key="3">
    <source>
        <dbReference type="PROSITE-ProRule" id="PRU00124"/>
    </source>
</evidence>
<dbReference type="InterPro" id="IPR002172">
    <property type="entry name" value="LDrepeatLR_classA_rpt"/>
</dbReference>
<keyword evidence="8" id="KW-1185">Reference proteome</keyword>
<dbReference type="Pfam" id="PF00431">
    <property type="entry name" value="CUB"/>
    <property type="match status" value="1"/>
</dbReference>
<dbReference type="SMART" id="SM00042">
    <property type="entry name" value="CUB"/>
    <property type="match status" value="1"/>
</dbReference>
<feature type="region of interest" description="Disordered" evidence="4">
    <location>
        <begin position="635"/>
        <end position="752"/>
    </location>
</feature>
<evidence type="ECO:0000313" key="7">
    <source>
        <dbReference type="EMBL" id="CAL4118348.1"/>
    </source>
</evidence>
<keyword evidence="5" id="KW-0472">Membrane</keyword>
<dbReference type="PROSITE" id="PS50068">
    <property type="entry name" value="LDLRA_2"/>
    <property type="match status" value="1"/>
</dbReference>
<dbReference type="SMART" id="SM00192">
    <property type="entry name" value="LDLa"/>
    <property type="match status" value="1"/>
</dbReference>
<proteinExistence type="predicted"/>
<keyword evidence="1" id="KW-0677">Repeat</keyword>
<dbReference type="SUPFAM" id="SSF57424">
    <property type="entry name" value="LDL receptor-like module"/>
    <property type="match status" value="1"/>
</dbReference>
<reference evidence="7 8" key="1">
    <citation type="submission" date="2024-05" db="EMBL/GenBank/DDBJ databases">
        <authorList>
            <person name="Wallberg A."/>
        </authorList>
    </citation>
    <scope>NUCLEOTIDE SEQUENCE [LARGE SCALE GENOMIC DNA]</scope>
</reference>
<dbReference type="InterPro" id="IPR000859">
    <property type="entry name" value="CUB_dom"/>
</dbReference>
<dbReference type="InterPro" id="IPR035914">
    <property type="entry name" value="Sperma_CUB_dom_sf"/>
</dbReference>
<dbReference type="PANTHER" id="PTHR24251">
    <property type="entry name" value="OVOCHYMASE-RELATED"/>
    <property type="match status" value="1"/>
</dbReference>
<evidence type="ECO:0000256" key="4">
    <source>
        <dbReference type="SAM" id="MobiDB-lite"/>
    </source>
</evidence>
<evidence type="ECO:0000256" key="1">
    <source>
        <dbReference type="ARBA" id="ARBA00022737"/>
    </source>
</evidence>
<evidence type="ECO:0000259" key="6">
    <source>
        <dbReference type="PROSITE" id="PS01180"/>
    </source>
</evidence>
<dbReference type="Pfam" id="PF00057">
    <property type="entry name" value="Ldl_recept_a"/>
    <property type="match status" value="1"/>
</dbReference>
<dbReference type="InterPro" id="IPR023415">
    <property type="entry name" value="LDLR_class-A_CS"/>
</dbReference>
<sequence>MTRLADVIICDFVSLHILHQVVVWMYAVRESQLCLTYTTQTREVSIDFFFTTNYRDAFTISVISKRNKYRILESSRNGSTGYIRSPFFPELYPKDYWVEYELLGLNENRRVKITFLDFQISPWSFVEVQDTNESRLAVFSGNIFRPPVLTSSGPQITIRFNANGETARGFNLQYSFISKDSPAMIPPMSDCGGYVTNFGGTITMMNMAKGAGNATLYDCVWIIQPPQNFAFKTHVFIKVVQFEEMAARASIEIRQGLTSDDYLLETITGGEKQTTSKEHVVSVDTGFYVRLQGFFSRDTKVAIVYTSFSVLGNCYAMTDHMCHNHRCIPKMLRCDGFDHCGDGSDEPNSCYGGVPGEHHLTPEDQAWWYQHTPNYYFPQKTRLFANPYGSSMMLLFSLFVLILIIIGLVSYMARQGNQDAINNRRHRDRTHRERNNGVNDGVEIFDAAADDPPSYEHPPDYEEVIKFILSGNNLKLIRRPGGLTAWMPDIPKMQNNSSFERNADGSLRNPQIQWLNQGNEAAQQLVPHQSLSVQRPLRTRHASLDMEQAEVVLWNSNANHLSDELSRPDIVRQHSTPLLPSLHTRRSSLPSAPQPELMQAYTSNRDSMGPATIVEIPEGADSPLLGSRIIIPPSQMSHSSSVNPTISNSNNNSLYESGEISSESTTNLLNMSNDQSSPGPSTRNASSKTVNLRKTKSKNGGKRRKTSAVKKSMRRKREEEAAPPSYEMAMQQSSQNSNSPLSDSTGTQTESTQIAQPEIDNDIDLNTNPEASISEQIVTVAESSLLPSQRIKSAREKFQKLSANENAKYGELSTIRESLPSNVSFRSTKIRSPRNGGTISKGTVKARKAMLMRARTPSPSPYVECICNGACSCANFKNGSEMIDDCVSSGAVKSKVDYYLKIKEQLKNEEYDSPEELVKNDIKDTCKSSKIKSKNSPYNKKKAFLRNKSIPHPQLANNHDLDIYFSQDNSSFVQNTIDITDKIIKISKYENEVMNVASTSKAKEIDDISYKFVGNAEKEENPKSSDVKQVSSIRKHVHLYNELAKNKEVQSVDSPSLLNSENGQAVICMHVLKSNTLDSEIKAGIVKDTKEKYIASTIMDTEGNKLSISQDDVQQQNLSIITNEQTQEHLEEEDELSVDLNECLIKDKGIFDHSTKSNTENSQKIDSIDETDFHESMSEEENENSITENLPLIAKHCKSRKLEKKEVKGIDKEGNDYNEGCTSEEFEKNTPTLAILSDAEELKTDIDLSCIESINDSISTIDSIDNHLSEPEKNYNINFIPDQCEIKNDSMKKLPTNKGSNSINTKEESLSSQTQTLIKNEEKTQNILQGVNKTTQPIVSVSPSKESPSSFTKKDLDLECSPIKSFIRDDIEQNSEFYIIKDIKEADTSSMSMSSRSNSPYDITEEIIDPITEYIKETEPQHDENKISISPTSCDNYSTAYLNLTSSSSPRQNLRQIPHQTEEEFLPSDQDCTQITDVNTRSGIIVVKDGSQIRWDYI</sequence>
<dbReference type="CDD" id="cd00041">
    <property type="entry name" value="CUB"/>
    <property type="match status" value="1"/>
</dbReference>
<keyword evidence="2 3" id="KW-1015">Disulfide bond</keyword>
<feature type="domain" description="CUB" evidence="6">
    <location>
        <begin position="191"/>
        <end position="315"/>
    </location>
</feature>
<dbReference type="Gene3D" id="2.60.120.290">
    <property type="entry name" value="Spermadhesin, CUB domain"/>
    <property type="match status" value="1"/>
</dbReference>